<dbReference type="Pfam" id="PF06127">
    <property type="entry name" value="Mpo1-like"/>
    <property type="match status" value="1"/>
</dbReference>
<evidence type="ECO:0000313" key="3">
    <source>
        <dbReference type="Proteomes" id="UP001596500"/>
    </source>
</evidence>
<dbReference type="RefSeq" id="WP_379865720.1">
    <property type="nucleotide sequence ID" value="NZ_JBHTBW010000045.1"/>
</dbReference>
<accession>A0ABW2RM66</accession>
<dbReference type="PANTHER" id="PTHR28026">
    <property type="entry name" value="DUF962 DOMAIN PROTEIN (AFU_ORTHOLOGUE AFUA_8G05310)"/>
    <property type="match status" value="1"/>
</dbReference>
<keyword evidence="1" id="KW-0472">Membrane</keyword>
<proteinExistence type="predicted"/>
<name>A0ABW2RM66_9BACL</name>
<dbReference type="PANTHER" id="PTHR28026:SF9">
    <property type="entry name" value="2-HYDROXY-PALMITIC ACID DIOXYGENASE MPO1"/>
    <property type="match status" value="1"/>
</dbReference>
<feature type="transmembrane region" description="Helical" evidence="1">
    <location>
        <begin position="66"/>
        <end position="83"/>
    </location>
</feature>
<dbReference type="EMBL" id="JBHTBW010000045">
    <property type="protein sequence ID" value="MFC7442081.1"/>
    <property type="molecule type" value="Genomic_DNA"/>
</dbReference>
<keyword evidence="1" id="KW-0812">Transmembrane</keyword>
<comment type="caution">
    <text evidence="2">The sequence shown here is derived from an EMBL/GenBank/DDBJ whole genome shotgun (WGS) entry which is preliminary data.</text>
</comment>
<reference evidence="3" key="1">
    <citation type="journal article" date="2019" name="Int. J. Syst. Evol. Microbiol.">
        <title>The Global Catalogue of Microorganisms (GCM) 10K type strain sequencing project: providing services to taxonomists for standard genome sequencing and annotation.</title>
        <authorList>
            <consortium name="The Broad Institute Genomics Platform"/>
            <consortium name="The Broad Institute Genome Sequencing Center for Infectious Disease"/>
            <person name="Wu L."/>
            <person name="Ma J."/>
        </authorList>
    </citation>
    <scope>NUCLEOTIDE SEQUENCE [LARGE SCALE GENOMIC DNA]</scope>
    <source>
        <strain evidence="3">CGMCC 1.12942</strain>
    </source>
</reference>
<gene>
    <name evidence="2" type="ORF">ACFQNG_13370</name>
</gene>
<organism evidence="2 3">
    <name type="scientific">Laceyella putida</name>
    <dbReference type="NCBI Taxonomy" id="110101"/>
    <lineage>
        <taxon>Bacteria</taxon>
        <taxon>Bacillati</taxon>
        <taxon>Bacillota</taxon>
        <taxon>Bacilli</taxon>
        <taxon>Bacillales</taxon>
        <taxon>Thermoactinomycetaceae</taxon>
        <taxon>Laceyella</taxon>
    </lineage>
</organism>
<feature type="transmembrane region" description="Helical" evidence="1">
    <location>
        <begin position="21"/>
        <end position="54"/>
    </location>
</feature>
<keyword evidence="3" id="KW-1185">Reference proteome</keyword>
<dbReference type="Proteomes" id="UP001596500">
    <property type="component" value="Unassembled WGS sequence"/>
</dbReference>
<protein>
    <submittedName>
        <fullName evidence="2">Mpo1-like protein</fullName>
    </submittedName>
</protein>
<keyword evidence="1" id="KW-1133">Transmembrane helix</keyword>
<evidence type="ECO:0000256" key="1">
    <source>
        <dbReference type="SAM" id="Phobius"/>
    </source>
</evidence>
<sequence length="95" mass="11290">MDLNEFFKKYHEDHQHPINRLLHAIGIPLIIFSLIWFFVDWSIALTCFILGWVFQFVGHWFEGKKPSFFSNPAFLLVGPVYFLKKLFAKKEKGKD</sequence>
<dbReference type="InterPro" id="IPR009305">
    <property type="entry name" value="Mpo1-like"/>
</dbReference>
<evidence type="ECO:0000313" key="2">
    <source>
        <dbReference type="EMBL" id="MFC7442081.1"/>
    </source>
</evidence>